<proteinExistence type="predicted"/>
<protein>
    <recommendedName>
        <fullName evidence="4">YcxB-like protein domain-containing protein</fullName>
    </recommendedName>
</protein>
<comment type="caution">
    <text evidence="2">The sequence shown here is derived from an EMBL/GenBank/DDBJ whole genome shotgun (WGS) entry which is preliminary data.</text>
</comment>
<evidence type="ECO:0000313" key="2">
    <source>
        <dbReference type="EMBL" id="GAA1990076.1"/>
    </source>
</evidence>
<keyword evidence="1" id="KW-0472">Membrane</keyword>
<dbReference type="EMBL" id="BAAAPC010000005">
    <property type="protein sequence ID" value="GAA1990076.1"/>
    <property type="molecule type" value="Genomic_DNA"/>
</dbReference>
<feature type="transmembrane region" description="Helical" evidence="1">
    <location>
        <begin position="65"/>
        <end position="85"/>
    </location>
</feature>
<organism evidence="2 3">
    <name type="scientific">Nocardiopsis rhodophaea</name>
    <dbReference type="NCBI Taxonomy" id="280238"/>
    <lineage>
        <taxon>Bacteria</taxon>
        <taxon>Bacillati</taxon>
        <taxon>Actinomycetota</taxon>
        <taxon>Actinomycetes</taxon>
        <taxon>Streptosporangiales</taxon>
        <taxon>Nocardiopsidaceae</taxon>
        <taxon>Nocardiopsis</taxon>
    </lineage>
</organism>
<evidence type="ECO:0000313" key="3">
    <source>
        <dbReference type="Proteomes" id="UP001501585"/>
    </source>
</evidence>
<evidence type="ECO:0000256" key="1">
    <source>
        <dbReference type="SAM" id="Phobius"/>
    </source>
</evidence>
<accession>A0ABN2SP26</accession>
<evidence type="ECO:0008006" key="4">
    <source>
        <dbReference type="Google" id="ProtNLM"/>
    </source>
</evidence>
<reference evidence="2 3" key="1">
    <citation type="journal article" date="2019" name="Int. J. Syst. Evol. Microbiol.">
        <title>The Global Catalogue of Microorganisms (GCM) 10K type strain sequencing project: providing services to taxonomists for standard genome sequencing and annotation.</title>
        <authorList>
            <consortium name="The Broad Institute Genomics Platform"/>
            <consortium name="The Broad Institute Genome Sequencing Center for Infectious Disease"/>
            <person name="Wu L."/>
            <person name="Ma J."/>
        </authorList>
    </citation>
    <scope>NUCLEOTIDE SEQUENCE [LARGE SCALE GENOMIC DNA]</scope>
    <source>
        <strain evidence="2 3">JCM 15313</strain>
    </source>
</reference>
<dbReference type="RefSeq" id="WP_344106699.1">
    <property type="nucleotide sequence ID" value="NZ_BAAAPC010000005.1"/>
</dbReference>
<keyword evidence="3" id="KW-1185">Reference proteome</keyword>
<keyword evidence="1" id="KW-1133">Transmembrane helix</keyword>
<keyword evidence="1" id="KW-0812">Transmembrane</keyword>
<sequence>MSEQRTEAEPIELVYRPTKRDLREAMRARDRVTGVRRYALGGALATWAMTAALILAAVIFDYPAVLVPIIGGVGGALFVLVPWALRGIHLRAMYQALEPEGEVRTVADNGGLRCESRASTVTFTWGSYTEYVETIDQFVLLGGLLGADCVAVLPKRGLRAGEDVDRLRRLLDGKLRCADSPRSPDH</sequence>
<dbReference type="Proteomes" id="UP001501585">
    <property type="component" value="Unassembled WGS sequence"/>
</dbReference>
<gene>
    <name evidence="2" type="ORF">GCM10009799_14960</name>
</gene>
<feature type="transmembrane region" description="Helical" evidence="1">
    <location>
        <begin position="38"/>
        <end position="59"/>
    </location>
</feature>
<name>A0ABN2SP26_9ACTN</name>